<evidence type="ECO:0000259" key="2">
    <source>
        <dbReference type="Pfam" id="PF07583"/>
    </source>
</evidence>
<keyword evidence="1" id="KW-0472">Membrane</keyword>
<evidence type="ECO:0000313" key="6">
    <source>
        <dbReference type="Proteomes" id="UP000199666"/>
    </source>
</evidence>
<gene>
    <name evidence="5" type="ORF">SAMN04489864_107130</name>
</gene>
<reference evidence="5 6" key="1">
    <citation type="submission" date="2016-10" db="EMBL/GenBank/DDBJ databases">
        <authorList>
            <person name="de Groot N.N."/>
        </authorList>
    </citation>
    <scope>NUCLEOTIDE SEQUENCE [LARGE SCALE GENOMIC DNA]</scope>
    <source>
        <strain evidence="5 6">DSM 18684</strain>
    </source>
</reference>
<feature type="domain" description="DUF1553" evidence="3">
    <location>
        <begin position="478"/>
        <end position="736"/>
    </location>
</feature>
<dbReference type="Pfam" id="PF07587">
    <property type="entry name" value="PSD1"/>
    <property type="match status" value="1"/>
</dbReference>
<feature type="domain" description="DUF1549" evidence="2">
    <location>
        <begin position="182"/>
        <end position="388"/>
    </location>
</feature>
<sequence length="791" mass="90387">MPIFRLQKPFSKRRSGMNKKKLFVGLAIMLFVMTAVYFFDSGSRAGGSTALPESVSYNFHIRPILSDKCFNCHGPDGSHRQAGLRLDLADSAYAPLKETKGAFALVPGKPELSELFRRISSKDTSYVMPTPESHLGTLTDYQIALFKKWIKQGAKYETHWAFTAPKKKSIPLVDDKSWPKNEIDYFVLNKMEEMGLRHNEQADKERLLKRVSMDITGLPPTIAMMDSFMADPSDRALERMVDQLLKMPQYGEKMAVHWMDVARYADSYGYQDDNVRTQWPWRDWVIHAFNNNMPYNKFLTWQIAGDMLPNASKEQVLATAFLRNHKYTEEGGVIPEEYRVQYAIDKTKTFSKGILGVTMECAQCHDHKYDPFSQKDYYSLLAFFNNTKELGYEGSVEVSKPAKNPILTITHSERRKLLTFINEQDTAAMTVSVMGELDTLRKTFLLNRGEYNQPGEAVKPTAIKAVMKFDPAKYTPDRVGLAKWTVDKSNPLTARVFVNLMWQEFFGRGLVKTSGDFGMQGELPSHPELLDWLAVDFMEHGWDMKRLVKKIALSATYQQSAKITKEHLKRDPENVYLSRRSRIRLKAEFVRDLYLSSSGMLVKKIGGPSVKPYQPKGLWEAATSGRGALATYKQDHGDDLYRRGLYTFIKLTVPPPGMAMFDASNRDQCETSRLKTNTPLQALIMMNDPGVMECSRVLAQNLLTERSTVPEKIAKAFKRIICRKITAKESQILESYYREQFELFQQNKLNAKLTLKQGEFPLNNKVDLKQSAALMKVISTIYNMEEAIMKS</sequence>
<dbReference type="Pfam" id="PF07635">
    <property type="entry name" value="PSCyt1"/>
    <property type="match status" value="1"/>
</dbReference>
<accession>A0A1I2YJ01</accession>
<protein>
    <submittedName>
        <fullName evidence="5">Planctomycete cytochrome C</fullName>
    </submittedName>
</protein>
<dbReference type="InterPro" id="IPR011444">
    <property type="entry name" value="DUF1549"/>
</dbReference>
<dbReference type="Proteomes" id="UP000199666">
    <property type="component" value="Unassembled WGS sequence"/>
</dbReference>
<dbReference type="PANTHER" id="PTHR35889:SF3">
    <property type="entry name" value="F-BOX DOMAIN-CONTAINING PROTEIN"/>
    <property type="match status" value="1"/>
</dbReference>
<keyword evidence="1" id="KW-1133">Transmembrane helix</keyword>
<evidence type="ECO:0000256" key="1">
    <source>
        <dbReference type="SAM" id="Phobius"/>
    </source>
</evidence>
<proteinExistence type="predicted"/>
<dbReference type="EMBL" id="FOPP01000007">
    <property type="protein sequence ID" value="SFH25578.1"/>
    <property type="molecule type" value="Genomic_DNA"/>
</dbReference>
<feature type="domain" description="Cytochrome C Planctomycete-type" evidence="4">
    <location>
        <begin position="69"/>
        <end position="131"/>
    </location>
</feature>
<keyword evidence="1" id="KW-0812">Transmembrane</keyword>
<dbReference type="AlphaFoldDB" id="A0A1I2YJ01"/>
<name>A0A1I2YJ01_9SPHI</name>
<evidence type="ECO:0000313" key="5">
    <source>
        <dbReference type="EMBL" id="SFH25578.1"/>
    </source>
</evidence>
<evidence type="ECO:0000259" key="3">
    <source>
        <dbReference type="Pfam" id="PF07587"/>
    </source>
</evidence>
<dbReference type="PANTHER" id="PTHR35889">
    <property type="entry name" value="CYCLOINULO-OLIGOSACCHARIDE FRUCTANOTRANSFERASE-RELATED"/>
    <property type="match status" value="1"/>
</dbReference>
<dbReference type="InterPro" id="IPR011429">
    <property type="entry name" value="Cyt_c_Planctomycete-type"/>
</dbReference>
<feature type="transmembrane region" description="Helical" evidence="1">
    <location>
        <begin position="21"/>
        <end position="39"/>
    </location>
</feature>
<dbReference type="STRING" id="414048.SAMN04489864_107130"/>
<dbReference type="Pfam" id="PF07583">
    <property type="entry name" value="PSCyt2"/>
    <property type="match status" value="1"/>
</dbReference>
<dbReference type="InterPro" id="IPR022655">
    <property type="entry name" value="DUF1553"/>
</dbReference>
<organism evidence="5 6">
    <name type="scientific">Pedobacter insulae</name>
    <dbReference type="NCBI Taxonomy" id="414048"/>
    <lineage>
        <taxon>Bacteria</taxon>
        <taxon>Pseudomonadati</taxon>
        <taxon>Bacteroidota</taxon>
        <taxon>Sphingobacteriia</taxon>
        <taxon>Sphingobacteriales</taxon>
        <taxon>Sphingobacteriaceae</taxon>
        <taxon>Pedobacter</taxon>
    </lineage>
</organism>
<keyword evidence="6" id="KW-1185">Reference proteome</keyword>
<evidence type="ECO:0000259" key="4">
    <source>
        <dbReference type="Pfam" id="PF07635"/>
    </source>
</evidence>